<evidence type="ECO:0000256" key="2">
    <source>
        <dbReference type="ARBA" id="ARBA00023295"/>
    </source>
</evidence>
<evidence type="ECO:0000256" key="3">
    <source>
        <dbReference type="RuleBase" id="RU361153"/>
    </source>
</evidence>
<dbReference type="RefSeq" id="WP_057824499.1">
    <property type="nucleotide sequence ID" value="NZ_AZFX01000041.1"/>
</dbReference>
<sequence length="522" mass="61109">MIQSFLHTHGRQIVDESNQPILMKGWGIGNWLLQEGYMWGMHGQKFDRPRRIERTIEELVGHESAAHFWQEFRNQYMNEDDINYIQAQGYNSIRLPFNAALFLTESGEIDETNFYLIDRFIEWAKKHDLYVWLDMHGAPGGQTGANIDDSTDDIPNLFMVQSYWQQAIKLWRFIAERYHDEPAVAGYDLLNEPIRPETAALQNFDYLLPKLSQFYTETIAAIREVDQKHMFSLEGYHWASDPSVFVKQYDDNFVIHFHRYGVLPTNETFEDFLKVSEQFNVPLWLGETGENINTWFSGMSKLCEEYEVSYHFWPYKKLGKNNGSLTIKTPDNWDALTDYVEKGIKPGRNTVDELLDQYLENCQFKNCQQNQDVDHHILRKAPFSYSATAFDDQDYHATTIRNNFKRFRQGTNIEILAPKEQKPSHFSFDVYLDEYRVRLNDQEYVTYSFEDVSQNEKLILTIDIEDTQKDARLEIIENHQLTQVISGLTSTVEVTLNGSFETDRVQIKALDGYVALQTITLA</sequence>
<evidence type="ECO:0000256" key="1">
    <source>
        <dbReference type="ARBA" id="ARBA00022801"/>
    </source>
</evidence>
<keyword evidence="2 3" id="KW-0326">Glycosidase</keyword>
<dbReference type="GO" id="GO:0008422">
    <property type="term" value="F:beta-glucosidase activity"/>
    <property type="evidence" value="ECO:0007669"/>
    <property type="project" value="TreeGrafter"/>
</dbReference>
<gene>
    <name evidence="5" type="ORF">FC15_GL001548</name>
</gene>
<proteinExistence type="inferred from homology"/>
<dbReference type="Pfam" id="PF00150">
    <property type="entry name" value="Cellulase"/>
    <property type="match status" value="1"/>
</dbReference>
<reference evidence="5 6" key="1">
    <citation type="journal article" date="2015" name="Genome Announc.">
        <title>Expanding the biotechnology potential of lactobacilli through comparative genomics of 213 strains and associated genera.</title>
        <authorList>
            <person name="Sun Z."/>
            <person name="Harris H.M."/>
            <person name="McCann A."/>
            <person name="Guo C."/>
            <person name="Argimon S."/>
            <person name="Zhang W."/>
            <person name="Yang X."/>
            <person name="Jeffery I.B."/>
            <person name="Cooney J.C."/>
            <person name="Kagawa T.F."/>
            <person name="Liu W."/>
            <person name="Song Y."/>
            <person name="Salvetti E."/>
            <person name="Wrobel A."/>
            <person name="Rasinkangas P."/>
            <person name="Parkhill J."/>
            <person name="Rea M.C."/>
            <person name="O'Sullivan O."/>
            <person name="Ritari J."/>
            <person name="Douillard F.P."/>
            <person name="Paul Ross R."/>
            <person name="Yang R."/>
            <person name="Briner A.E."/>
            <person name="Felis G.E."/>
            <person name="de Vos W.M."/>
            <person name="Barrangou R."/>
            <person name="Klaenhammer T.R."/>
            <person name="Caufield P.W."/>
            <person name="Cui Y."/>
            <person name="Zhang H."/>
            <person name="O'Toole P.W."/>
        </authorList>
    </citation>
    <scope>NUCLEOTIDE SEQUENCE [LARGE SCALE GENOMIC DNA]</scope>
    <source>
        <strain evidence="5 6">DSM 17758</strain>
    </source>
</reference>
<keyword evidence="1 3" id="KW-0378">Hydrolase</keyword>
<dbReference type="PATRIC" id="fig|1423735.3.peg.1601"/>
<keyword evidence="6" id="KW-1185">Reference proteome</keyword>
<name>A0A0R1VWL3_9LACO</name>
<evidence type="ECO:0000313" key="5">
    <source>
        <dbReference type="EMBL" id="KRM09975.1"/>
    </source>
</evidence>
<dbReference type="OrthoDB" id="9800475at2"/>
<dbReference type="AlphaFoldDB" id="A0A0R1VWL3"/>
<dbReference type="GO" id="GO:0009986">
    <property type="term" value="C:cell surface"/>
    <property type="evidence" value="ECO:0007669"/>
    <property type="project" value="TreeGrafter"/>
</dbReference>
<dbReference type="PANTHER" id="PTHR31297:SF13">
    <property type="entry name" value="PUTATIVE-RELATED"/>
    <property type="match status" value="1"/>
</dbReference>
<feature type="domain" description="Glycoside hydrolase family 5" evidence="4">
    <location>
        <begin position="72"/>
        <end position="313"/>
    </location>
</feature>
<dbReference type="GO" id="GO:0009251">
    <property type="term" value="P:glucan catabolic process"/>
    <property type="evidence" value="ECO:0007669"/>
    <property type="project" value="TreeGrafter"/>
</dbReference>
<comment type="similarity">
    <text evidence="3">Belongs to the glycosyl hydrolase 5 (cellulase A) family.</text>
</comment>
<comment type="caution">
    <text evidence="5">The sequence shown here is derived from an EMBL/GenBank/DDBJ whole genome shotgun (WGS) entry which is preliminary data.</text>
</comment>
<evidence type="ECO:0000259" key="4">
    <source>
        <dbReference type="Pfam" id="PF00150"/>
    </source>
</evidence>
<dbReference type="PANTHER" id="PTHR31297">
    <property type="entry name" value="GLUCAN ENDO-1,6-BETA-GLUCOSIDASE B"/>
    <property type="match status" value="1"/>
</dbReference>
<dbReference type="InterPro" id="IPR050386">
    <property type="entry name" value="Glycosyl_hydrolase_5"/>
</dbReference>
<dbReference type="EMBL" id="AZFX01000041">
    <property type="protein sequence ID" value="KRM09975.1"/>
    <property type="molecule type" value="Genomic_DNA"/>
</dbReference>
<dbReference type="Proteomes" id="UP000051315">
    <property type="component" value="Unassembled WGS sequence"/>
</dbReference>
<dbReference type="GO" id="GO:0005576">
    <property type="term" value="C:extracellular region"/>
    <property type="evidence" value="ECO:0007669"/>
    <property type="project" value="TreeGrafter"/>
</dbReference>
<dbReference type="STRING" id="1423735.FC15_GL001548"/>
<organism evidence="5 6">
    <name type="scientific">Lapidilactobacillus concavus DSM 17758</name>
    <dbReference type="NCBI Taxonomy" id="1423735"/>
    <lineage>
        <taxon>Bacteria</taxon>
        <taxon>Bacillati</taxon>
        <taxon>Bacillota</taxon>
        <taxon>Bacilli</taxon>
        <taxon>Lactobacillales</taxon>
        <taxon>Lactobacillaceae</taxon>
        <taxon>Lapidilactobacillus</taxon>
    </lineage>
</organism>
<dbReference type="InterPro" id="IPR017853">
    <property type="entry name" value="GH"/>
</dbReference>
<dbReference type="Gene3D" id="3.20.20.80">
    <property type="entry name" value="Glycosidases"/>
    <property type="match status" value="1"/>
</dbReference>
<dbReference type="InterPro" id="IPR001547">
    <property type="entry name" value="Glyco_hydro_5"/>
</dbReference>
<accession>A0A0R1VWL3</accession>
<evidence type="ECO:0000313" key="6">
    <source>
        <dbReference type="Proteomes" id="UP000051315"/>
    </source>
</evidence>
<protein>
    <recommendedName>
        <fullName evidence="4">Glycoside hydrolase family 5 domain-containing protein</fullName>
    </recommendedName>
</protein>
<dbReference type="SUPFAM" id="SSF51445">
    <property type="entry name" value="(Trans)glycosidases"/>
    <property type="match status" value="1"/>
</dbReference>